<feature type="transmembrane region" description="Helical" evidence="1">
    <location>
        <begin position="6"/>
        <end position="31"/>
    </location>
</feature>
<protein>
    <submittedName>
        <fullName evidence="2">Uncharacterized protein</fullName>
    </submittedName>
</protein>
<proteinExistence type="predicted"/>
<accession>A0A2P0ZGS6</accession>
<name>A0A2P0ZGS6_9NOSO</name>
<reference evidence="2" key="1">
    <citation type="journal article" date="2018" name="Science">
        <title>Natural noncanonical protein splicing yields products with diverse ?-amino acid residues.</title>
        <authorList>
            <person name="Morinaka B.I."/>
            <person name="Lakis E."/>
            <person name="Verest M."/>
            <person name="Helf M.J."/>
            <person name="Scalvenzi T."/>
            <person name="Vagstad A.L."/>
            <person name="Sims J."/>
            <person name="Sunagawa S."/>
            <person name="Gugger M."/>
            <person name="Piel J."/>
        </authorList>
    </citation>
    <scope>NUCLEOTIDE SEQUENCE</scope>
    <source>
        <strain evidence="2">PCC 9201</strain>
    </source>
</reference>
<dbReference type="AlphaFoldDB" id="A0A2P0ZGS6"/>
<evidence type="ECO:0000313" key="2">
    <source>
        <dbReference type="EMBL" id="AVH79627.1"/>
    </source>
</evidence>
<keyword evidence="1" id="KW-0812">Transmembrane</keyword>
<keyword evidence="1" id="KW-0472">Membrane</keyword>
<organism evidence="2">
    <name type="scientific">Nostoc sp. PCC 9201</name>
    <dbReference type="NCBI Taxonomy" id="2099382"/>
    <lineage>
        <taxon>Bacteria</taxon>
        <taxon>Bacillati</taxon>
        <taxon>Cyanobacteriota</taxon>
        <taxon>Cyanophyceae</taxon>
        <taxon>Nostocales</taxon>
        <taxon>Nostocaceae</taxon>
        <taxon>Nostoc</taxon>
    </lineage>
</organism>
<keyword evidence="1" id="KW-1133">Transmembrane helix</keyword>
<evidence type="ECO:0000256" key="1">
    <source>
        <dbReference type="SAM" id="Phobius"/>
    </source>
</evidence>
<dbReference type="EMBL" id="MG373777">
    <property type="protein sequence ID" value="AVH79627.1"/>
    <property type="molecule type" value="Genomic_DNA"/>
</dbReference>
<sequence length="55" mass="5867">MRNTSQLSQFIGVSLGIAAALSFLIGLYLGFKGHSDPRTNIDKTQGEVATVINQS</sequence>